<comment type="caution">
    <text evidence="6">The sequence shown here is derived from an EMBL/GenBank/DDBJ whole genome shotgun (WGS) entry which is preliminary data.</text>
</comment>
<dbReference type="InterPro" id="IPR008928">
    <property type="entry name" value="6-hairpin_glycosidase_sf"/>
</dbReference>
<dbReference type="Gene3D" id="1.20.1050.60">
    <property type="entry name" value="alpha-1,2-mannosidase"/>
    <property type="match status" value="1"/>
</dbReference>
<dbReference type="InterPro" id="IPR012939">
    <property type="entry name" value="Glyco_hydro_92"/>
</dbReference>
<feature type="domain" description="Glycosyl hydrolase family 92" evidence="4">
    <location>
        <begin position="268"/>
        <end position="729"/>
    </location>
</feature>
<keyword evidence="7" id="KW-1185">Reference proteome</keyword>
<dbReference type="FunFam" id="1.20.1050.60:FF:000001">
    <property type="entry name" value="Putative alpha-1,2-mannosidase"/>
    <property type="match status" value="1"/>
</dbReference>
<dbReference type="GO" id="GO:0005829">
    <property type="term" value="C:cytosol"/>
    <property type="evidence" value="ECO:0007669"/>
    <property type="project" value="TreeGrafter"/>
</dbReference>
<dbReference type="EMBL" id="JMIH01000010">
    <property type="protein sequence ID" value="KEO75582.1"/>
    <property type="molecule type" value="Genomic_DNA"/>
</dbReference>
<dbReference type="InterPro" id="IPR041371">
    <property type="entry name" value="GH92_N"/>
</dbReference>
<dbReference type="Gene3D" id="3.30.2080.10">
    <property type="entry name" value="GH92 mannosidase domain"/>
    <property type="match status" value="1"/>
</dbReference>
<dbReference type="GO" id="GO:0006516">
    <property type="term" value="P:glycoprotein catabolic process"/>
    <property type="evidence" value="ECO:0007669"/>
    <property type="project" value="TreeGrafter"/>
</dbReference>
<dbReference type="PANTHER" id="PTHR12143:SF39">
    <property type="entry name" value="SECRETED PROTEIN"/>
    <property type="match status" value="1"/>
</dbReference>
<evidence type="ECO:0000313" key="6">
    <source>
        <dbReference type="EMBL" id="KEO75582.1"/>
    </source>
</evidence>
<dbReference type="InterPro" id="IPR014718">
    <property type="entry name" value="GH-type_carb-bd"/>
</dbReference>
<evidence type="ECO:0008006" key="8">
    <source>
        <dbReference type="Google" id="ProtNLM"/>
    </source>
</evidence>
<sequence length="748" mass="83992">MAGMMLLGACQENAATGDRDVPTGSLTDYVDPFIGSGFHGHVFVGANVPFGAVQLGPVNITKGWDWCSGYHYSDSTIIGFSHTHLSGTGIGDLGDILVMPAIGRVNIQKGEAEKPETGYFSYFSHDREKAKAGYYSVHLDRYDIEAEMTTTERTGFHRYSFPASQEAQLIFDLEEGIADRSTETYVEALDEQTIVGYRYSAGWARNQKVYFAAKFSKPFSSFDTHEDGQVVKGNSRKGKKVKAVAYFETEEGEQILLKVGISPVSYENAIKNLEAELDHWDFDRVVAEANNKWEKELSRIQVDFTEPEQMRTFYTALYHTMIAPSIFNDVNGAYRGADGEVYEDDSFTNYTTFSLWDTYRAAHPLYTITQRERAADMVQTMLNIFDQQGKLPVWHLMGNETNTMVGYSAVPVLVDAYLKGIPLDKNRVYEAIKATAMRDEGGLKSLKNLGYIPADEDVETVASGLEYALADWSIAQMAKDMGKEDDYLYFMNRADNYKNYFDQNTGFMRGRIGENEWRTPFSPLVSRHMKDDFCEGNAWQYTWLVPHDVEGLMELLGGEEAFISKLDSLFIVEGDMGEEASSDITGLIGQYAHGNEPSHHITYLYAYAGQPYKTAEKTRQIMSTLYSDQIDGLSGNEDVGQMSAWYVLSALGFYPVNPANGTYVFGSPLVNSAKINLENNRTFEILVQNNSPQNIYVQEMNLNGNPYTKNYFHHADLMKGGKLEIVMGPEPSTRWGVEVADRARSVIQ</sequence>
<evidence type="ECO:0000259" key="5">
    <source>
        <dbReference type="Pfam" id="PF17678"/>
    </source>
</evidence>
<dbReference type="AlphaFoldDB" id="A0A074LNU0"/>
<dbReference type="eggNOG" id="COG3537">
    <property type="taxonomic scope" value="Bacteria"/>
</dbReference>
<dbReference type="Gene3D" id="2.70.98.10">
    <property type="match status" value="1"/>
</dbReference>
<evidence type="ECO:0000313" key="7">
    <source>
        <dbReference type="Proteomes" id="UP000027821"/>
    </source>
</evidence>
<comment type="cofactor">
    <cofactor evidence="1">
        <name>Ca(2+)</name>
        <dbReference type="ChEBI" id="CHEBI:29108"/>
    </cofactor>
</comment>
<proteinExistence type="predicted"/>
<dbReference type="InterPro" id="IPR005887">
    <property type="entry name" value="GH92_a_mannosidase_put"/>
</dbReference>
<dbReference type="STRING" id="1048983.EL17_00375"/>
<dbReference type="FunFam" id="3.30.2080.10:FF:000001">
    <property type="entry name" value="Alpha-1,2-mannosidase subfamily"/>
    <property type="match status" value="1"/>
</dbReference>
<organism evidence="6 7">
    <name type="scientific">Anditalea andensis</name>
    <dbReference type="NCBI Taxonomy" id="1048983"/>
    <lineage>
        <taxon>Bacteria</taxon>
        <taxon>Pseudomonadati</taxon>
        <taxon>Bacteroidota</taxon>
        <taxon>Cytophagia</taxon>
        <taxon>Cytophagales</taxon>
        <taxon>Cytophagaceae</taxon>
        <taxon>Anditalea</taxon>
    </lineage>
</organism>
<protein>
    <recommendedName>
        <fullName evidence="8">Sugar hydrolase</fullName>
    </recommendedName>
</protein>
<dbReference type="PANTHER" id="PTHR12143">
    <property type="entry name" value="PEPTIDE N-GLYCANASE PNGASE -RELATED"/>
    <property type="match status" value="1"/>
</dbReference>
<evidence type="ECO:0000256" key="3">
    <source>
        <dbReference type="ARBA" id="ARBA00022837"/>
    </source>
</evidence>
<evidence type="ECO:0000256" key="2">
    <source>
        <dbReference type="ARBA" id="ARBA00011245"/>
    </source>
</evidence>
<reference evidence="6 7" key="1">
    <citation type="submission" date="2014-04" db="EMBL/GenBank/DDBJ databases">
        <title>Characterization and application of a salt tolerant electro-active bacterium.</title>
        <authorList>
            <person name="Yang L."/>
            <person name="Wei S."/>
            <person name="Tay Q.X.M."/>
        </authorList>
    </citation>
    <scope>NUCLEOTIDE SEQUENCE [LARGE SCALE GENOMIC DNA]</scope>
    <source>
        <strain evidence="6 7">LY1</strain>
    </source>
</reference>
<feature type="domain" description="Glycosyl hydrolase family 92 N-terminal" evidence="5">
    <location>
        <begin position="29"/>
        <end position="262"/>
    </location>
</feature>
<evidence type="ECO:0000259" key="4">
    <source>
        <dbReference type="Pfam" id="PF07971"/>
    </source>
</evidence>
<name>A0A074LNU0_9BACT</name>
<dbReference type="Pfam" id="PF17678">
    <property type="entry name" value="Glyco_hydro_92N"/>
    <property type="match status" value="1"/>
</dbReference>
<dbReference type="Gene3D" id="1.20.1610.10">
    <property type="entry name" value="alpha-1,2-mannosidases domains"/>
    <property type="match status" value="1"/>
</dbReference>
<dbReference type="Proteomes" id="UP000027821">
    <property type="component" value="Unassembled WGS sequence"/>
</dbReference>
<dbReference type="GO" id="GO:0000224">
    <property type="term" value="F:peptide-N4-(N-acetyl-beta-glucosaminyl)asparagine amidase activity"/>
    <property type="evidence" value="ECO:0007669"/>
    <property type="project" value="TreeGrafter"/>
</dbReference>
<dbReference type="Pfam" id="PF07971">
    <property type="entry name" value="Glyco_hydro_92"/>
    <property type="match status" value="1"/>
</dbReference>
<dbReference type="NCBIfam" id="TIGR01180">
    <property type="entry name" value="aman2_put"/>
    <property type="match status" value="1"/>
</dbReference>
<dbReference type="InterPro" id="IPR050883">
    <property type="entry name" value="PNGase"/>
</dbReference>
<dbReference type="GO" id="GO:0030246">
    <property type="term" value="F:carbohydrate binding"/>
    <property type="evidence" value="ECO:0007669"/>
    <property type="project" value="InterPro"/>
</dbReference>
<dbReference type="GO" id="GO:0005975">
    <property type="term" value="P:carbohydrate metabolic process"/>
    <property type="evidence" value="ECO:0007669"/>
    <property type="project" value="InterPro"/>
</dbReference>
<comment type="subunit">
    <text evidence="2">Monomer.</text>
</comment>
<accession>A0A074LNU0</accession>
<dbReference type="SUPFAM" id="SSF48208">
    <property type="entry name" value="Six-hairpin glycosidases"/>
    <property type="match status" value="1"/>
</dbReference>
<keyword evidence="3" id="KW-0106">Calcium</keyword>
<evidence type="ECO:0000256" key="1">
    <source>
        <dbReference type="ARBA" id="ARBA00001913"/>
    </source>
</evidence>
<gene>
    <name evidence="6" type="ORF">EL17_00375</name>
</gene>